<gene>
    <name evidence="2" type="ORF">DFH05DRAFT_1559605</name>
</gene>
<evidence type="ECO:0000313" key="3">
    <source>
        <dbReference type="Proteomes" id="UP001142393"/>
    </source>
</evidence>
<dbReference type="Proteomes" id="UP001142393">
    <property type="component" value="Unassembled WGS sequence"/>
</dbReference>
<keyword evidence="3" id="KW-1185">Reference proteome</keyword>
<name>A0A9W8TU70_9AGAR</name>
<accession>A0A9W8TU70</accession>
<dbReference type="EMBL" id="JANVFU010000014">
    <property type="protein sequence ID" value="KAJ3740360.1"/>
    <property type="molecule type" value="Genomic_DNA"/>
</dbReference>
<comment type="caution">
    <text evidence="2">The sequence shown here is derived from an EMBL/GenBank/DDBJ whole genome shotgun (WGS) entry which is preliminary data.</text>
</comment>
<evidence type="ECO:0000256" key="1">
    <source>
        <dbReference type="SAM" id="MobiDB-lite"/>
    </source>
</evidence>
<feature type="region of interest" description="Disordered" evidence="1">
    <location>
        <begin position="1"/>
        <end position="31"/>
    </location>
</feature>
<organism evidence="2 3">
    <name type="scientific">Lentinula detonsa</name>
    <dbReference type="NCBI Taxonomy" id="2804962"/>
    <lineage>
        <taxon>Eukaryota</taxon>
        <taxon>Fungi</taxon>
        <taxon>Dikarya</taxon>
        <taxon>Basidiomycota</taxon>
        <taxon>Agaricomycotina</taxon>
        <taxon>Agaricomycetes</taxon>
        <taxon>Agaricomycetidae</taxon>
        <taxon>Agaricales</taxon>
        <taxon>Marasmiineae</taxon>
        <taxon>Omphalotaceae</taxon>
        <taxon>Lentinula</taxon>
    </lineage>
</organism>
<dbReference type="AlphaFoldDB" id="A0A9W8TU70"/>
<sequence>MDTQQPESNARMALTNGSTDGNRGEGGSKDQFAHHSEFRMDQTNARFLVKTGHFFSSSFKCADLILILTMIGAKIQNPLTRQILPSGFDTQILSLCVSLTTCLVTRPQMVAAMPSVWTVRVYTYLPWSCSIHVDPQILSTKSGRFYLTEK</sequence>
<proteinExistence type="predicted"/>
<reference evidence="2 3" key="1">
    <citation type="journal article" date="2023" name="Proc. Natl. Acad. Sci. U.S.A.">
        <title>A global phylogenomic analysis of the shiitake genus Lentinula.</title>
        <authorList>
            <person name="Sierra-Patev S."/>
            <person name="Min B."/>
            <person name="Naranjo-Ortiz M."/>
            <person name="Looney B."/>
            <person name="Konkel Z."/>
            <person name="Slot J.C."/>
            <person name="Sakamoto Y."/>
            <person name="Steenwyk J.L."/>
            <person name="Rokas A."/>
            <person name="Carro J."/>
            <person name="Camarero S."/>
            <person name="Ferreira P."/>
            <person name="Molpeceres G."/>
            <person name="Ruiz-Duenas F.J."/>
            <person name="Serrano A."/>
            <person name="Henrissat B."/>
            <person name="Drula E."/>
            <person name="Hughes K.W."/>
            <person name="Mata J.L."/>
            <person name="Ishikawa N.K."/>
            <person name="Vargas-Isla R."/>
            <person name="Ushijima S."/>
            <person name="Smith C.A."/>
            <person name="Donoghue J."/>
            <person name="Ahrendt S."/>
            <person name="Andreopoulos W."/>
            <person name="He G."/>
            <person name="LaButti K."/>
            <person name="Lipzen A."/>
            <person name="Ng V."/>
            <person name="Riley R."/>
            <person name="Sandor L."/>
            <person name="Barry K."/>
            <person name="Martinez A.T."/>
            <person name="Xiao Y."/>
            <person name="Gibbons J.G."/>
            <person name="Terashima K."/>
            <person name="Grigoriev I.V."/>
            <person name="Hibbett D."/>
        </authorList>
    </citation>
    <scope>NUCLEOTIDE SEQUENCE [LARGE SCALE GENOMIC DNA]</scope>
    <source>
        <strain evidence="2 3">TFB7810</strain>
    </source>
</reference>
<protein>
    <submittedName>
        <fullName evidence="2">Uncharacterized protein</fullName>
    </submittedName>
</protein>
<evidence type="ECO:0000313" key="2">
    <source>
        <dbReference type="EMBL" id="KAJ3740360.1"/>
    </source>
</evidence>
<feature type="compositionally biased region" description="Basic and acidic residues" evidence="1">
    <location>
        <begin position="22"/>
        <end position="31"/>
    </location>
</feature>